<dbReference type="GO" id="GO:0005886">
    <property type="term" value="C:plasma membrane"/>
    <property type="evidence" value="ECO:0007669"/>
    <property type="project" value="TreeGrafter"/>
</dbReference>
<feature type="transmembrane region" description="Helical" evidence="5">
    <location>
        <begin position="464"/>
        <end position="484"/>
    </location>
</feature>
<keyword evidence="4 5" id="KW-0472">Membrane</keyword>
<dbReference type="PANTHER" id="PTHR10283">
    <property type="entry name" value="SOLUTE CARRIER FAMILY 13 MEMBER"/>
    <property type="match status" value="1"/>
</dbReference>
<keyword evidence="3 5" id="KW-1133">Transmembrane helix</keyword>
<dbReference type="Pfam" id="PF00939">
    <property type="entry name" value="Na_sulph_symp"/>
    <property type="match status" value="1"/>
</dbReference>
<evidence type="ECO:0000313" key="7">
    <source>
        <dbReference type="Proteomes" id="UP001142610"/>
    </source>
</evidence>
<comment type="subcellular location">
    <subcellularLocation>
        <location evidence="1">Membrane</location>
        <topology evidence="1">Multi-pass membrane protein</topology>
    </subcellularLocation>
</comment>
<dbReference type="InterPro" id="IPR001898">
    <property type="entry name" value="SLC13A/DASS"/>
</dbReference>
<feature type="transmembrane region" description="Helical" evidence="5">
    <location>
        <begin position="221"/>
        <end position="239"/>
    </location>
</feature>
<dbReference type="PANTHER" id="PTHR10283:SF82">
    <property type="entry name" value="SOLUTE CARRIER FAMILY 13 MEMBER 2"/>
    <property type="match status" value="1"/>
</dbReference>
<organism evidence="6 7">
    <name type="scientific">Parvularcula maris</name>
    <dbReference type="NCBI Taxonomy" id="2965077"/>
    <lineage>
        <taxon>Bacteria</taxon>
        <taxon>Pseudomonadati</taxon>
        <taxon>Pseudomonadota</taxon>
        <taxon>Alphaproteobacteria</taxon>
        <taxon>Parvularculales</taxon>
        <taxon>Parvularculaceae</taxon>
        <taxon>Parvularcula</taxon>
    </lineage>
</organism>
<gene>
    <name evidence="6" type="ORF">NOG11_07635</name>
</gene>
<dbReference type="RefSeq" id="WP_256619132.1">
    <property type="nucleotide sequence ID" value="NZ_JANIBC010000004.1"/>
</dbReference>
<proteinExistence type="predicted"/>
<dbReference type="NCBIfam" id="TIGR00785">
    <property type="entry name" value="dass"/>
    <property type="match status" value="1"/>
</dbReference>
<dbReference type="CDD" id="cd01115">
    <property type="entry name" value="SLC13_permease"/>
    <property type="match status" value="1"/>
</dbReference>
<feature type="transmembrane region" description="Helical" evidence="5">
    <location>
        <begin position="59"/>
        <end position="79"/>
    </location>
</feature>
<evidence type="ECO:0000256" key="5">
    <source>
        <dbReference type="SAM" id="Phobius"/>
    </source>
</evidence>
<feature type="transmembrane region" description="Helical" evidence="5">
    <location>
        <begin position="124"/>
        <end position="142"/>
    </location>
</feature>
<protein>
    <submittedName>
        <fullName evidence="6">SLC13 family permease</fullName>
    </submittedName>
</protein>
<feature type="transmembrane region" description="Helical" evidence="5">
    <location>
        <begin position="342"/>
        <end position="362"/>
    </location>
</feature>
<feature type="transmembrane region" description="Helical" evidence="5">
    <location>
        <begin position="301"/>
        <end position="321"/>
    </location>
</feature>
<evidence type="ECO:0000313" key="6">
    <source>
        <dbReference type="EMBL" id="MCQ8185262.1"/>
    </source>
</evidence>
<feature type="transmembrane region" description="Helical" evidence="5">
    <location>
        <begin position="148"/>
        <end position="165"/>
    </location>
</feature>
<feature type="transmembrane region" description="Helical" evidence="5">
    <location>
        <begin position="427"/>
        <end position="452"/>
    </location>
</feature>
<dbReference type="GO" id="GO:1905039">
    <property type="term" value="P:carboxylic acid transmembrane transport"/>
    <property type="evidence" value="ECO:0007669"/>
    <property type="project" value="UniProtKB-ARBA"/>
</dbReference>
<feature type="transmembrane region" description="Helical" evidence="5">
    <location>
        <begin position="172"/>
        <end position="193"/>
    </location>
</feature>
<dbReference type="EMBL" id="JANIBC010000004">
    <property type="protein sequence ID" value="MCQ8185262.1"/>
    <property type="molecule type" value="Genomic_DNA"/>
</dbReference>
<feature type="transmembrane region" description="Helical" evidence="5">
    <location>
        <begin position="272"/>
        <end position="289"/>
    </location>
</feature>
<feature type="transmembrane region" description="Helical" evidence="5">
    <location>
        <begin position="368"/>
        <end position="395"/>
    </location>
</feature>
<keyword evidence="7" id="KW-1185">Reference proteome</keyword>
<evidence type="ECO:0000256" key="1">
    <source>
        <dbReference type="ARBA" id="ARBA00004141"/>
    </source>
</evidence>
<dbReference type="AlphaFoldDB" id="A0A9X2L917"/>
<evidence type="ECO:0000256" key="4">
    <source>
        <dbReference type="ARBA" id="ARBA00023136"/>
    </source>
</evidence>
<keyword evidence="2 5" id="KW-0812">Transmembrane</keyword>
<sequence>MQEGQGKTRIQLAALFGAPVLFALILLAGPPEGLSFEALVTLALLALMAIWWMTEAIPIPITSLLPLVVLPAFGVRSISEASAPYADRIIILLLGGFIIAKSVERWHLHERLALLTVRRAGTKTAGLILGFLVASAALSGWISNTATTIMLMPVALSVAYSLGAEEKARSPLAVALALAVAYGASIGGLATPVGTPTNLIVMGALENTGAASISFDQWMRFGVPTVLLMIPAAWGVLLLSGGRALKVEGDPQAVVKQRLDALGPWTTPEIRTLIVFSVVAFFWIFRRAFIQDLTLFGVQPFAGLTDHVIAIAGAIAMFLVPAGCRKDRAGEMLLDWDTAERIPWGVVLLFGGGLSLAAAITATGLGSYMAGLMGGVMDMPGLVIAAFFALFVIFWTEITSNVATAAALMPVVIAVAASAGVEPVVLAVPVALAASCAFMFPMATAPNAIAFATGEVTIPRMARIGFVLNLAGLLIITLIGAYLVPR</sequence>
<evidence type="ECO:0000256" key="2">
    <source>
        <dbReference type="ARBA" id="ARBA00022692"/>
    </source>
</evidence>
<reference evidence="6" key="1">
    <citation type="submission" date="2022-07" db="EMBL/GenBank/DDBJ databases">
        <title>Parvularcula maris sp. nov., an algicidal bacterium isolated from seawater.</title>
        <authorList>
            <person name="Li F."/>
        </authorList>
    </citation>
    <scope>NUCLEOTIDE SEQUENCE</scope>
    <source>
        <strain evidence="6">BGMRC 0090</strain>
    </source>
</reference>
<evidence type="ECO:0000256" key="3">
    <source>
        <dbReference type="ARBA" id="ARBA00022989"/>
    </source>
</evidence>
<comment type="caution">
    <text evidence="6">The sequence shown here is derived from an EMBL/GenBank/DDBJ whole genome shotgun (WGS) entry which is preliminary data.</text>
</comment>
<name>A0A9X2L917_9PROT</name>
<accession>A0A9X2L917</accession>
<dbReference type="GO" id="GO:0008514">
    <property type="term" value="F:organic anion transmembrane transporter activity"/>
    <property type="evidence" value="ECO:0007669"/>
    <property type="project" value="UniProtKB-ARBA"/>
</dbReference>
<dbReference type="Proteomes" id="UP001142610">
    <property type="component" value="Unassembled WGS sequence"/>
</dbReference>
<feature type="transmembrane region" description="Helical" evidence="5">
    <location>
        <begin position="402"/>
        <end position="421"/>
    </location>
</feature>
<feature type="transmembrane region" description="Helical" evidence="5">
    <location>
        <begin position="12"/>
        <end position="28"/>
    </location>
</feature>